<dbReference type="SUPFAM" id="SSF48371">
    <property type="entry name" value="ARM repeat"/>
    <property type="match status" value="1"/>
</dbReference>
<dbReference type="KEGG" id="dfa:DFA_07785"/>
<sequence>MKRVTQKVVKEVVGSTTTTAVAVKSYPTIVKEYFVEQSKLDVDCKKNAPGMKHYMKDQFPFLGFKSPTRTSLLKSMIKLHGLPPSDDDIMPIYQSQHREFAYIAIELTLQRVKKSEPDKTRIKMYEEMIMYNSWWDTVDLIASNLVGQHFKRFPEQRLEYTEKWIKSDNNWLKRSALLFQLKYKKETDTDLLFRYIGETMSETDFFIRKAIGWSLREYSKVDKNIIIKYVDQHSTKLSTLSQREALKHCTK</sequence>
<dbReference type="OrthoDB" id="429969at2759"/>
<dbReference type="OMA" id="YFVCDYL"/>
<proteinExistence type="predicted"/>
<dbReference type="GeneID" id="14869328"/>
<gene>
    <name evidence="1" type="ORF">DFA_07785</name>
</gene>
<dbReference type="InterPro" id="IPR014825">
    <property type="entry name" value="DNA_alkylation"/>
</dbReference>
<evidence type="ECO:0000313" key="1">
    <source>
        <dbReference type="EMBL" id="EGG16807.1"/>
    </source>
</evidence>
<dbReference type="RefSeq" id="XP_004355281.1">
    <property type="nucleotide sequence ID" value="XM_004355229.1"/>
</dbReference>
<dbReference type="PANTHER" id="PTHR34070:SF1">
    <property type="entry name" value="DNA ALKYLATION REPAIR PROTEIN"/>
    <property type="match status" value="1"/>
</dbReference>
<dbReference type="STRING" id="1054147.F4Q3D8"/>
<accession>F4Q3D8</accession>
<dbReference type="AlphaFoldDB" id="F4Q3D8"/>
<dbReference type="Pfam" id="PF08713">
    <property type="entry name" value="DNA_alkylation"/>
    <property type="match status" value="1"/>
</dbReference>
<dbReference type="Proteomes" id="UP000007797">
    <property type="component" value="Unassembled WGS sequence"/>
</dbReference>
<dbReference type="InterPro" id="IPR016024">
    <property type="entry name" value="ARM-type_fold"/>
</dbReference>
<evidence type="ECO:0008006" key="3">
    <source>
        <dbReference type="Google" id="ProtNLM"/>
    </source>
</evidence>
<reference evidence="2" key="1">
    <citation type="journal article" date="2011" name="Genome Res.">
        <title>Phylogeny-wide analysis of social amoeba genomes highlights ancient origins for complex intercellular communication.</title>
        <authorList>
            <person name="Heidel A.J."/>
            <person name="Lawal H.M."/>
            <person name="Felder M."/>
            <person name="Schilde C."/>
            <person name="Helps N.R."/>
            <person name="Tunggal B."/>
            <person name="Rivero F."/>
            <person name="John U."/>
            <person name="Schleicher M."/>
            <person name="Eichinger L."/>
            <person name="Platzer M."/>
            <person name="Noegel A.A."/>
            <person name="Schaap P."/>
            <person name="Gloeckner G."/>
        </authorList>
    </citation>
    <scope>NUCLEOTIDE SEQUENCE [LARGE SCALE GENOMIC DNA]</scope>
    <source>
        <strain evidence="2">SH3</strain>
    </source>
</reference>
<evidence type="ECO:0000313" key="2">
    <source>
        <dbReference type="Proteomes" id="UP000007797"/>
    </source>
</evidence>
<dbReference type="EMBL" id="GL883021">
    <property type="protein sequence ID" value="EGG16807.1"/>
    <property type="molecule type" value="Genomic_DNA"/>
</dbReference>
<dbReference type="CDD" id="cd07064">
    <property type="entry name" value="AlkD_like_1"/>
    <property type="match status" value="1"/>
</dbReference>
<dbReference type="PANTHER" id="PTHR34070">
    <property type="entry name" value="ARMADILLO-TYPE FOLD"/>
    <property type="match status" value="1"/>
</dbReference>
<keyword evidence="2" id="KW-1185">Reference proteome</keyword>
<organism evidence="1 2">
    <name type="scientific">Cavenderia fasciculata</name>
    <name type="common">Slime mold</name>
    <name type="synonym">Dictyostelium fasciculatum</name>
    <dbReference type="NCBI Taxonomy" id="261658"/>
    <lineage>
        <taxon>Eukaryota</taxon>
        <taxon>Amoebozoa</taxon>
        <taxon>Evosea</taxon>
        <taxon>Eumycetozoa</taxon>
        <taxon>Dictyostelia</taxon>
        <taxon>Acytosteliales</taxon>
        <taxon>Cavenderiaceae</taxon>
        <taxon>Cavenderia</taxon>
    </lineage>
</organism>
<protein>
    <recommendedName>
        <fullName evidence="3">DNA alkylation repair enzyme</fullName>
    </recommendedName>
</protein>
<dbReference type="Gene3D" id="1.25.10.90">
    <property type="match status" value="1"/>
</dbReference>
<name>F4Q3D8_CACFS</name>